<protein>
    <submittedName>
        <fullName evidence="1">Uncharacterized protein</fullName>
    </submittedName>
</protein>
<name>A0ABS9K4I4_9RHOO</name>
<proteinExistence type="predicted"/>
<accession>A0ABS9K4I4</accession>
<comment type="caution">
    <text evidence="1">The sequence shown here is derived from an EMBL/GenBank/DDBJ whole genome shotgun (WGS) entry which is preliminary data.</text>
</comment>
<keyword evidence="2" id="KW-1185">Reference proteome</keyword>
<dbReference type="EMBL" id="JAKLTN010000002">
    <property type="protein sequence ID" value="MCG2578083.1"/>
    <property type="molecule type" value="Genomic_DNA"/>
</dbReference>
<organism evidence="1 2">
    <name type="scientific">Dechloromonas hankyongensis</name>
    <dbReference type="NCBI Taxonomy" id="2908002"/>
    <lineage>
        <taxon>Bacteria</taxon>
        <taxon>Pseudomonadati</taxon>
        <taxon>Pseudomonadota</taxon>
        <taxon>Betaproteobacteria</taxon>
        <taxon>Rhodocyclales</taxon>
        <taxon>Azonexaceae</taxon>
        <taxon>Dechloromonas</taxon>
    </lineage>
</organism>
<gene>
    <name evidence="1" type="ORF">LZ012_13900</name>
</gene>
<reference evidence="1" key="1">
    <citation type="submission" date="2022-01" db="EMBL/GenBank/DDBJ databases">
        <authorList>
            <person name="Jo J.-H."/>
            <person name="Im W.-T."/>
        </authorList>
    </citation>
    <scope>NUCLEOTIDE SEQUENCE</scope>
    <source>
        <strain evidence="1">XY25</strain>
    </source>
</reference>
<sequence length="98" mass="10294">MDKTAATSENTTAAAAAQPKKIDLGKAAIKEAIAKGKAIIKEGKSKADAAIAIFEALKDEEKEVVVAAFVQGATLTEKGAVTYWYNCRRKAKKAAKPA</sequence>
<evidence type="ECO:0000313" key="2">
    <source>
        <dbReference type="Proteomes" id="UP001165384"/>
    </source>
</evidence>
<dbReference type="Proteomes" id="UP001165384">
    <property type="component" value="Unassembled WGS sequence"/>
</dbReference>
<dbReference type="RefSeq" id="WP_275711412.1">
    <property type="nucleotide sequence ID" value="NZ_JAKLTN010000002.1"/>
</dbReference>
<evidence type="ECO:0000313" key="1">
    <source>
        <dbReference type="EMBL" id="MCG2578083.1"/>
    </source>
</evidence>